<protein>
    <recommendedName>
        <fullName evidence="2">Transglycosylase SLT domain-containing protein</fullName>
    </recommendedName>
</protein>
<dbReference type="Pfam" id="PF01464">
    <property type="entry name" value="SLT"/>
    <property type="match status" value="1"/>
</dbReference>
<feature type="compositionally biased region" description="Polar residues" evidence="1">
    <location>
        <begin position="316"/>
        <end position="353"/>
    </location>
</feature>
<evidence type="ECO:0000313" key="3">
    <source>
        <dbReference type="EMBL" id="AOW13464.1"/>
    </source>
</evidence>
<keyword evidence="5" id="KW-1185">Reference proteome</keyword>
<dbReference type="InterPro" id="IPR023346">
    <property type="entry name" value="Lysozyme-like_dom_sf"/>
</dbReference>
<dbReference type="AlphaFoldDB" id="A0A167HUJ3"/>
<dbReference type="InterPro" id="IPR008258">
    <property type="entry name" value="Transglycosylase_SLT_dom_1"/>
</dbReference>
<name>A0A167HUJ3_9BURK</name>
<evidence type="ECO:0000256" key="1">
    <source>
        <dbReference type="SAM" id="MobiDB-lite"/>
    </source>
</evidence>
<accession>A0A167HUJ3</accession>
<dbReference type="STRING" id="1763535.LPB072_11970"/>
<evidence type="ECO:0000313" key="4">
    <source>
        <dbReference type="EMBL" id="OAD41755.1"/>
    </source>
</evidence>
<dbReference type="CDD" id="cd16892">
    <property type="entry name" value="LT_VirB1-like"/>
    <property type="match status" value="1"/>
</dbReference>
<dbReference type="EMBL" id="LVWD01000013">
    <property type="protein sequence ID" value="OAD41755.1"/>
    <property type="molecule type" value="Genomic_DNA"/>
</dbReference>
<evidence type="ECO:0000313" key="5">
    <source>
        <dbReference type="Proteomes" id="UP000185657"/>
    </source>
</evidence>
<feature type="domain" description="Transglycosylase SLT" evidence="2">
    <location>
        <begin position="4"/>
        <end position="112"/>
    </location>
</feature>
<proteinExistence type="predicted"/>
<dbReference type="EMBL" id="CP017476">
    <property type="protein sequence ID" value="AOW13464.1"/>
    <property type="molecule type" value="Genomic_DNA"/>
</dbReference>
<dbReference type="Gene3D" id="1.10.530.10">
    <property type="match status" value="1"/>
</dbReference>
<reference evidence="3 6" key="2">
    <citation type="submission" date="2016-10" db="EMBL/GenBank/DDBJ databases">
        <title>Hydorgenophaga sp. LPB0072 isolated from gastropod.</title>
        <authorList>
            <person name="Kim E."/>
            <person name="Yi H."/>
        </authorList>
    </citation>
    <scope>NUCLEOTIDE SEQUENCE [LARGE SCALE GENOMIC DNA]</scope>
    <source>
        <strain evidence="3 6">LPB0072</strain>
    </source>
</reference>
<organism evidence="3 6">
    <name type="scientific">Hydrogenophaga crassostreae</name>
    <dbReference type="NCBI Taxonomy" id="1763535"/>
    <lineage>
        <taxon>Bacteria</taxon>
        <taxon>Pseudomonadati</taxon>
        <taxon>Pseudomonadota</taxon>
        <taxon>Betaproteobacteria</taxon>
        <taxon>Burkholderiales</taxon>
        <taxon>Comamonadaceae</taxon>
        <taxon>Hydrogenophaga</taxon>
    </lineage>
</organism>
<gene>
    <name evidence="3" type="ORF">LPB072_11970</name>
    <name evidence="4" type="ORF">LPB72_10595</name>
</gene>
<evidence type="ECO:0000313" key="6">
    <source>
        <dbReference type="Proteomes" id="UP000185680"/>
    </source>
</evidence>
<dbReference type="KEGG" id="hyl:LPB072_11970"/>
<evidence type="ECO:0000259" key="2">
    <source>
        <dbReference type="Pfam" id="PF01464"/>
    </source>
</evidence>
<dbReference type="SUPFAM" id="SSF53955">
    <property type="entry name" value="Lysozyme-like"/>
    <property type="match status" value="1"/>
</dbReference>
<feature type="region of interest" description="Disordered" evidence="1">
    <location>
        <begin position="264"/>
        <end position="353"/>
    </location>
</feature>
<dbReference type="Proteomes" id="UP000185657">
    <property type="component" value="Unassembled WGS sequence"/>
</dbReference>
<sequence length="353" mass="36993">MQHVVHVESSRNPFAIGVVGGYLARQPTSLDEALAAIRQLKEEGYNFSVGIAQVNRYNLAKYGLSTYADAFDVCANLKAGSRILRECYDRAQDWGKAFSCYYSGNFSTGFEHGYVQKIFASIRKAQYSVTEPKASVRIIPYNSNKPRKPAKEDSLPLVAPASPAVGLPKAAPVPVDNYPEPYAIRKYLPSTPLSVTANAYANAAAKPAGLQSAAETAENRPAIPVPGPGALPSAALQTSAGVLSQIPTQVVGVNGDPYKTRIVPASNSTGLPANQLPLPNPDAVSMPAAATGVRKAQQESSADNKAMAARKGGSLLHSTESSGQPGNTAVSGADTSKPASQGNRPSSDGSFVF</sequence>
<reference evidence="4 5" key="1">
    <citation type="submission" date="2016-02" db="EMBL/GenBank/DDBJ databases">
        <title>Draft genome sequence of Hydrogenophaga sp. LPB0072.</title>
        <authorList>
            <person name="Shin S.-K."/>
            <person name="Yi H."/>
        </authorList>
    </citation>
    <scope>NUCLEOTIDE SEQUENCE [LARGE SCALE GENOMIC DNA]</scope>
    <source>
        <strain evidence="4 5">LPB0072</strain>
    </source>
</reference>
<dbReference type="Proteomes" id="UP000185680">
    <property type="component" value="Chromosome"/>
</dbReference>